<dbReference type="GO" id="GO:0005737">
    <property type="term" value="C:cytoplasm"/>
    <property type="evidence" value="ECO:0007669"/>
    <property type="project" value="UniProtKB-SubCell"/>
</dbReference>
<keyword evidence="7" id="KW-0131">Cell cycle</keyword>
<comment type="subcellular location">
    <subcellularLocation>
        <location evidence="1">Cytoplasm</location>
    </subcellularLocation>
</comment>
<evidence type="ECO:0000313" key="11">
    <source>
        <dbReference type="Proteomes" id="UP000317043"/>
    </source>
</evidence>
<evidence type="ECO:0000313" key="10">
    <source>
        <dbReference type="EMBL" id="TQL77775.1"/>
    </source>
</evidence>
<evidence type="ECO:0000256" key="7">
    <source>
        <dbReference type="ARBA" id="ARBA00023306"/>
    </source>
</evidence>
<name>A0A543AYX2_9ACTN</name>
<dbReference type="InParanoid" id="A0A543AYX2"/>
<dbReference type="NCBIfam" id="TIGR03544">
    <property type="entry name" value="DivI1A_domain"/>
    <property type="match status" value="1"/>
</dbReference>
<protein>
    <recommendedName>
        <fullName evidence="3">Cell wall synthesis protein Wag31</fullName>
    </recommendedName>
    <alternativeName>
        <fullName evidence="8">Antigen 84</fullName>
    </alternativeName>
</protein>
<feature type="region of interest" description="Disordered" evidence="9">
    <location>
        <begin position="148"/>
        <end position="167"/>
    </location>
</feature>
<sequence>MTMSHRAGHGHVDNRMTATQVSKTRFNRSALGRRGYDPSEVDGFISDVARELSRRFELETSLRAEADNFKRALRDWQSRTSDRRQAEAMRNIDSDAVNLLSQAQQQAEGYVTQAQDYCRQIIGQARGQAREVLHLAREQAEIEAERAAEEYRRQAGDHRDSQQEDVERQLARARAFLTAINSAEEQLRRARQQLDADIAQLSHEGATVDR</sequence>
<evidence type="ECO:0000256" key="8">
    <source>
        <dbReference type="ARBA" id="ARBA00031737"/>
    </source>
</evidence>
<dbReference type="AlphaFoldDB" id="A0A543AYX2"/>
<comment type="similarity">
    <text evidence="2">Belongs to the DivIVA family.</text>
</comment>
<dbReference type="OrthoDB" id="4210347at2"/>
<keyword evidence="5" id="KW-0132">Cell division</keyword>
<accession>A0A543AYX2</accession>
<evidence type="ECO:0000256" key="2">
    <source>
        <dbReference type="ARBA" id="ARBA00009008"/>
    </source>
</evidence>
<proteinExistence type="inferred from homology"/>
<dbReference type="RefSeq" id="WP_142041172.1">
    <property type="nucleotide sequence ID" value="NZ_JBHTGS010000001.1"/>
</dbReference>
<reference evidence="10 11" key="1">
    <citation type="submission" date="2019-06" db="EMBL/GenBank/DDBJ databases">
        <title>Sequencing the genomes of 1000 actinobacteria strains.</title>
        <authorList>
            <person name="Klenk H.-P."/>
        </authorList>
    </citation>
    <scope>NUCLEOTIDE SEQUENCE [LARGE SCALE GENOMIC DNA]</scope>
    <source>
        <strain evidence="10 11">DSM 45928</strain>
    </source>
</reference>
<comment type="caution">
    <text evidence="10">The sequence shown here is derived from an EMBL/GenBank/DDBJ whole genome shotgun (WGS) entry which is preliminary data.</text>
</comment>
<evidence type="ECO:0000256" key="1">
    <source>
        <dbReference type="ARBA" id="ARBA00004496"/>
    </source>
</evidence>
<evidence type="ECO:0000256" key="5">
    <source>
        <dbReference type="ARBA" id="ARBA00022618"/>
    </source>
</evidence>
<keyword evidence="11" id="KW-1185">Reference proteome</keyword>
<dbReference type="Gene3D" id="6.10.250.660">
    <property type="match status" value="1"/>
</dbReference>
<evidence type="ECO:0000256" key="3">
    <source>
        <dbReference type="ARBA" id="ARBA00018787"/>
    </source>
</evidence>
<gene>
    <name evidence="10" type="ORF">FB566_3342</name>
</gene>
<evidence type="ECO:0000256" key="9">
    <source>
        <dbReference type="SAM" id="MobiDB-lite"/>
    </source>
</evidence>
<organism evidence="10 11">
    <name type="scientific">Stackebrandtia endophytica</name>
    <dbReference type="NCBI Taxonomy" id="1496996"/>
    <lineage>
        <taxon>Bacteria</taxon>
        <taxon>Bacillati</taxon>
        <taxon>Actinomycetota</taxon>
        <taxon>Actinomycetes</taxon>
        <taxon>Glycomycetales</taxon>
        <taxon>Glycomycetaceae</taxon>
        <taxon>Stackebrandtia</taxon>
    </lineage>
</organism>
<dbReference type="EMBL" id="VFOW01000001">
    <property type="protein sequence ID" value="TQL77775.1"/>
    <property type="molecule type" value="Genomic_DNA"/>
</dbReference>
<dbReference type="Pfam" id="PF05103">
    <property type="entry name" value="DivIVA"/>
    <property type="match status" value="1"/>
</dbReference>
<dbReference type="InterPro" id="IPR007793">
    <property type="entry name" value="DivIVA_fam"/>
</dbReference>
<evidence type="ECO:0000256" key="6">
    <source>
        <dbReference type="ARBA" id="ARBA00023054"/>
    </source>
</evidence>
<keyword evidence="6" id="KW-0175">Coiled coil</keyword>
<dbReference type="Proteomes" id="UP000317043">
    <property type="component" value="Unassembled WGS sequence"/>
</dbReference>
<keyword evidence="4" id="KW-0963">Cytoplasm</keyword>
<dbReference type="PANTHER" id="PTHR35794:SF2">
    <property type="entry name" value="CELL DIVISION PROTEIN DIVIVA"/>
    <property type="match status" value="1"/>
</dbReference>
<dbReference type="PANTHER" id="PTHR35794">
    <property type="entry name" value="CELL DIVISION PROTEIN DIVIVA"/>
    <property type="match status" value="1"/>
</dbReference>
<dbReference type="GO" id="GO:0051301">
    <property type="term" value="P:cell division"/>
    <property type="evidence" value="ECO:0007669"/>
    <property type="project" value="UniProtKB-KW"/>
</dbReference>
<evidence type="ECO:0000256" key="4">
    <source>
        <dbReference type="ARBA" id="ARBA00022490"/>
    </source>
</evidence>
<dbReference type="InterPro" id="IPR019933">
    <property type="entry name" value="DivIVA_domain"/>
</dbReference>